<dbReference type="GO" id="GO:0006352">
    <property type="term" value="P:DNA-templated transcription initiation"/>
    <property type="evidence" value="ECO:0007669"/>
    <property type="project" value="InterPro"/>
</dbReference>
<gene>
    <name evidence="8" type="ORF">SAMN04489716_4389</name>
</gene>
<dbReference type="SUPFAM" id="SSF88659">
    <property type="entry name" value="Sigma3 and sigma4 domains of RNA polymerase sigma factors"/>
    <property type="match status" value="1"/>
</dbReference>
<dbReference type="Pfam" id="PF08281">
    <property type="entry name" value="Sigma70_r4_2"/>
    <property type="match status" value="1"/>
</dbReference>
<keyword evidence="2" id="KW-0805">Transcription regulation</keyword>
<evidence type="ECO:0000259" key="6">
    <source>
        <dbReference type="Pfam" id="PF04542"/>
    </source>
</evidence>
<dbReference type="RefSeq" id="WP_092546340.1">
    <property type="nucleotide sequence ID" value="NZ_BOMJ01000033.1"/>
</dbReference>
<dbReference type="OrthoDB" id="2046835at2"/>
<protein>
    <submittedName>
        <fullName evidence="8">RNA polymerase sigma-70 factor, sigma-E family</fullName>
    </submittedName>
</protein>
<dbReference type="InterPro" id="IPR014284">
    <property type="entry name" value="RNA_pol_sigma-70_dom"/>
</dbReference>
<feature type="domain" description="RNA polymerase sigma factor 70 region 4 type 2" evidence="7">
    <location>
        <begin position="102"/>
        <end position="152"/>
    </location>
</feature>
<dbReference type="PANTHER" id="PTHR43133">
    <property type="entry name" value="RNA POLYMERASE ECF-TYPE SIGMA FACTO"/>
    <property type="match status" value="1"/>
</dbReference>
<evidence type="ECO:0000256" key="4">
    <source>
        <dbReference type="ARBA" id="ARBA00023125"/>
    </source>
</evidence>
<keyword evidence="9" id="KW-1185">Reference proteome</keyword>
<proteinExistence type="inferred from homology"/>
<dbReference type="Proteomes" id="UP000198688">
    <property type="component" value="Chromosome I"/>
</dbReference>
<dbReference type="InterPro" id="IPR007627">
    <property type="entry name" value="RNA_pol_sigma70_r2"/>
</dbReference>
<dbReference type="InterPro" id="IPR014325">
    <property type="entry name" value="RNA_pol_sigma-E_actinobac"/>
</dbReference>
<evidence type="ECO:0000256" key="3">
    <source>
        <dbReference type="ARBA" id="ARBA00023082"/>
    </source>
</evidence>
<dbReference type="InterPro" id="IPR039425">
    <property type="entry name" value="RNA_pol_sigma-70-like"/>
</dbReference>
<evidence type="ECO:0000259" key="7">
    <source>
        <dbReference type="Pfam" id="PF08281"/>
    </source>
</evidence>
<keyword evidence="5" id="KW-0804">Transcription</keyword>
<evidence type="ECO:0000313" key="8">
    <source>
        <dbReference type="EMBL" id="SDT53981.1"/>
    </source>
</evidence>
<evidence type="ECO:0000313" key="9">
    <source>
        <dbReference type="Proteomes" id="UP000198688"/>
    </source>
</evidence>
<dbReference type="InterPro" id="IPR036388">
    <property type="entry name" value="WH-like_DNA-bd_sf"/>
</dbReference>
<reference evidence="8 9" key="1">
    <citation type="submission" date="2016-10" db="EMBL/GenBank/DDBJ databases">
        <authorList>
            <person name="de Groot N.N."/>
        </authorList>
    </citation>
    <scope>NUCLEOTIDE SEQUENCE [LARGE SCALE GENOMIC DNA]</scope>
    <source>
        <strain evidence="8 9">DSM 43941</strain>
    </source>
</reference>
<evidence type="ECO:0000256" key="5">
    <source>
        <dbReference type="ARBA" id="ARBA00023163"/>
    </source>
</evidence>
<dbReference type="GO" id="GO:0016987">
    <property type="term" value="F:sigma factor activity"/>
    <property type="evidence" value="ECO:0007669"/>
    <property type="project" value="UniProtKB-KW"/>
</dbReference>
<dbReference type="GO" id="GO:0003677">
    <property type="term" value="F:DNA binding"/>
    <property type="evidence" value="ECO:0007669"/>
    <property type="project" value="UniProtKB-KW"/>
</dbReference>
<dbReference type="InterPro" id="IPR013249">
    <property type="entry name" value="RNA_pol_sigma70_r4_t2"/>
</dbReference>
<dbReference type="SUPFAM" id="SSF88946">
    <property type="entry name" value="Sigma2 domain of RNA polymerase sigma factors"/>
    <property type="match status" value="1"/>
</dbReference>
<dbReference type="STRING" id="113562.SAMN04489716_4389"/>
<dbReference type="AlphaFoldDB" id="A0A1H2B6Z6"/>
<evidence type="ECO:0000256" key="2">
    <source>
        <dbReference type="ARBA" id="ARBA00023015"/>
    </source>
</evidence>
<dbReference type="Pfam" id="PF04542">
    <property type="entry name" value="Sigma70_r2"/>
    <property type="match status" value="1"/>
</dbReference>
<dbReference type="Gene3D" id="1.10.10.10">
    <property type="entry name" value="Winged helix-like DNA-binding domain superfamily/Winged helix DNA-binding domain"/>
    <property type="match status" value="1"/>
</dbReference>
<sequence>MRPERVREFVEFVSGRLPRLHRTAYLLCGDKHLAEDIVQSAVTTLFVQWKRNTVMENADGYLHRILVRRYLDERRRKWFGVLLGDRLPDTPAGPQAAVEERDALMAALRTLPNKQRAAIVLRYYDDLSVEQAAEALQCSPSTVKSQCSRGLAILREVLQTEVRVPS</sequence>
<dbReference type="NCBIfam" id="TIGR02937">
    <property type="entry name" value="sigma70-ECF"/>
    <property type="match status" value="1"/>
</dbReference>
<accession>A0A1H2B6Z6</accession>
<dbReference type="EMBL" id="LT629758">
    <property type="protein sequence ID" value="SDT53981.1"/>
    <property type="molecule type" value="Genomic_DNA"/>
</dbReference>
<keyword evidence="4" id="KW-0238">DNA-binding</keyword>
<dbReference type="InterPro" id="IPR013324">
    <property type="entry name" value="RNA_pol_sigma_r3/r4-like"/>
</dbReference>
<feature type="domain" description="RNA polymerase sigma-70 region 2" evidence="6">
    <location>
        <begin position="16"/>
        <end position="78"/>
    </location>
</feature>
<dbReference type="NCBIfam" id="TIGR02983">
    <property type="entry name" value="SigE-fam_strep"/>
    <property type="match status" value="1"/>
</dbReference>
<keyword evidence="3" id="KW-0731">Sigma factor</keyword>
<organism evidence="8 9">
    <name type="scientific">Actinoplanes derwentensis</name>
    <dbReference type="NCBI Taxonomy" id="113562"/>
    <lineage>
        <taxon>Bacteria</taxon>
        <taxon>Bacillati</taxon>
        <taxon>Actinomycetota</taxon>
        <taxon>Actinomycetes</taxon>
        <taxon>Micromonosporales</taxon>
        <taxon>Micromonosporaceae</taxon>
        <taxon>Actinoplanes</taxon>
    </lineage>
</organism>
<dbReference type="InterPro" id="IPR013325">
    <property type="entry name" value="RNA_pol_sigma_r2"/>
</dbReference>
<dbReference type="CDD" id="cd06171">
    <property type="entry name" value="Sigma70_r4"/>
    <property type="match status" value="1"/>
</dbReference>
<evidence type="ECO:0000256" key="1">
    <source>
        <dbReference type="ARBA" id="ARBA00010641"/>
    </source>
</evidence>
<dbReference type="PANTHER" id="PTHR43133:SF50">
    <property type="entry name" value="ECF RNA POLYMERASE SIGMA FACTOR SIGM"/>
    <property type="match status" value="1"/>
</dbReference>
<name>A0A1H2B6Z6_9ACTN</name>
<dbReference type="Gene3D" id="1.10.1740.10">
    <property type="match status" value="1"/>
</dbReference>
<comment type="similarity">
    <text evidence="1">Belongs to the sigma-70 factor family. ECF subfamily.</text>
</comment>